<dbReference type="Proteomes" id="UP000268016">
    <property type="component" value="Unassembled WGS sequence"/>
</dbReference>
<dbReference type="EMBL" id="RDRB01000004">
    <property type="protein sequence ID" value="ROU02797.1"/>
    <property type="molecule type" value="Genomic_DNA"/>
</dbReference>
<dbReference type="Pfam" id="PF06999">
    <property type="entry name" value="Suc_Fer-like"/>
    <property type="match status" value="1"/>
</dbReference>
<comment type="caution">
    <text evidence="2">The sequence shown here is derived from an EMBL/GenBank/DDBJ whole genome shotgun (WGS) entry which is preliminary data.</text>
</comment>
<evidence type="ECO:0000256" key="1">
    <source>
        <dbReference type="SAM" id="MobiDB-lite"/>
    </source>
</evidence>
<dbReference type="SUPFAM" id="SSF52833">
    <property type="entry name" value="Thioredoxin-like"/>
    <property type="match status" value="1"/>
</dbReference>
<dbReference type="Gene3D" id="3.40.30.10">
    <property type="entry name" value="Glutaredoxin"/>
    <property type="match status" value="1"/>
</dbReference>
<proteinExistence type="predicted"/>
<evidence type="ECO:0000313" key="3">
    <source>
        <dbReference type="Proteomes" id="UP000268016"/>
    </source>
</evidence>
<name>A0A3N2R5X1_9RHOB</name>
<feature type="region of interest" description="Disordered" evidence="1">
    <location>
        <begin position="281"/>
        <end position="363"/>
    </location>
</feature>
<protein>
    <submittedName>
        <fullName evidence="2">Sucrase ferredoxin</fullName>
    </submittedName>
</protein>
<evidence type="ECO:0000313" key="2">
    <source>
        <dbReference type="EMBL" id="ROU02797.1"/>
    </source>
</evidence>
<organism evidence="2 3">
    <name type="scientific">Histidinibacterium lentulum</name>
    <dbReference type="NCBI Taxonomy" id="2480588"/>
    <lineage>
        <taxon>Bacteria</taxon>
        <taxon>Pseudomonadati</taxon>
        <taxon>Pseudomonadota</taxon>
        <taxon>Alphaproteobacteria</taxon>
        <taxon>Rhodobacterales</taxon>
        <taxon>Paracoccaceae</taxon>
        <taxon>Histidinibacterium</taxon>
    </lineage>
</organism>
<dbReference type="InterPro" id="IPR036249">
    <property type="entry name" value="Thioredoxin-like_sf"/>
</dbReference>
<dbReference type="AlphaFoldDB" id="A0A3N2R5X1"/>
<dbReference type="InterPro" id="IPR009737">
    <property type="entry name" value="Aim32/Apd1-like"/>
</dbReference>
<feature type="compositionally biased region" description="Basic residues" evidence="1">
    <location>
        <begin position="327"/>
        <end position="341"/>
    </location>
</feature>
<feature type="compositionally biased region" description="Basic and acidic residues" evidence="1">
    <location>
        <begin position="301"/>
        <end position="321"/>
    </location>
</feature>
<dbReference type="RefSeq" id="WP_246003822.1">
    <property type="nucleotide sequence ID" value="NZ_ML119084.1"/>
</dbReference>
<gene>
    <name evidence="2" type="ORF">EAT49_08900</name>
</gene>
<reference evidence="2 3" key="1">
    <citation type="submission" date="2018-10" db="EMBL/GenBank/DDBJ databases">
        <title>Histidinibacterium lentulum gen. nov., sp. nov., a marine bacterium from the culture broth of Picochlorum sp. 122.</title>
        <authorList>
            <person name="Wang G."/>
        </authorList>
    </citation>
    <scope>NUCLEOTIDE SEQUENCE [LARGE SCALE GENOMIC DNA]</scope>
    <source>
        <strain evidence="2 3">B17</strain>
    </source>
</reference>
<sequence>MAARFCTEHSLAAGEPLAGWGAHQARNVLIRWPKAKWRHSLRIAADMDEATEAAIGRVVEAGWRVNLIDRKGAGTDRIGAFVFPGALAFDLAPDDLPAFLGAVTGGVAALARFRPRPASRPLVLCCTHGKHDRCCAKWGFAVYQALAKSPEAGDFDIWEVTHLGGCRLSAGVLVLPAMRKYGRVCPSDAPALLDTERRGLPYLPCYRGASHLPPPAQVAEVTGLRHLAAEGIRGTALVQETGPALYAVTVRGAVAEIRVEPGETFSYGACTDLHARKPLEPTTVWRGTLAGSTSPGTGRPDASHPDPQSERKTDDPPDPRHPAGAWRRTRRCTGLRARAARLRPCGGRNLHPGRPAAHRVAAR</sequence>
<accession>A0A3N2R5X1</accession>
<keyword evidence="3" id="KW-1185">Reference proteome</keyword>